<organism evidence="3 4">
    <name type="scientific">Lactobacillus johnsonii N6.2</name>
    <dbReference type="NCBI Taxonomy" id="1408186"/>
    <lineage>
        <taxon>Bacteria</taxon>
        <taxon>Bacillati</taxon>
        <taxon>Bacillota</taxon>
        <taxon>Bacilli</taxon>
        <taxon>Lactobacillales</taxon>
        <taxon>Lactobacillaceae</taxon>
        <taxon>Lactobacillus</taxon>
    </lineage>
</organism>
<name>A0A7D9N665_LACJH</name>
<evidence type="ECO:0000313" key="4">
    <source>
        <dbReference type="Proteomes" id="UP000018522"/>
    </source>
</evidence>
<accession>A0A7D9N665</accession>
<dbReference type="EMBL" id="CP006811">
    <property type="protein sequence ID" value="AHA97305.1"/>
    <property type="molecule type" value="Genomic_DNA"/>
</dbReference>
<reference evidence="3 4" key="1">
    <citation type="journal article" date="2014" name="Genome Announc.">
        <title>Complete Genome Sequences of Lactobacillus johnsonii Strain N6.2 and Lactobacillus reuteri Strain TD1.</title>
        <authorList>
            <person name="Leonard M.T."/>
            <person name="Valladares R.B."/>
            <person name="Ardissone A."/>
            <person name="Gonzalez C.F."/>
            <person name="Lorca G.L."/>
            <person name="Triplett E.W."/>
        </authorList>
    </citation>
    <scope>NUCLEOTIDE SEQUENCE [LARGE SCALE GENOMIC DNA]</scope>
    <source>
        <strain evidence="3 4">N6.2</strain>
    </source>
</reference>
<proteinExistence type="predicted"/>
<dbReference type="Pfam" id="PF13439">
    <property type="entry name" value="Glyco_transf_4"/>
    <property type="match status" value="1"/>
</dbReference>
<dbReference type="PANTHER" id="PTHR45947:SF3">
    <property type="entry name" value="SULFOQUINOVOSYL TRANSFERASE SQD2"/>
    <property type="match status" value="1"/>
</dbReference>
<dbReference type="InterPro" id="IPR001296">
    <property type="entry name" value="Glyco_trans_1"/>
</dbReference>
<dbReference type="InterPro" id="IPR028098">
    <property type="entry name" value="Glyco_trans_4-like_N"/>
</dbReference>
<dbReference type="Proteomes" id="UP000018522">
    <property type="component" value="Chromosome"/>
</dbReference>
<dbReference type="Gene3D" id="3.40.50.2000">
    <property type="entry name" value="Glycogen Phosphorylase B"/>
    <property type="match status" value="2"/>
</dbReference>
<dbReference type="InterPro" id="IPR050194">
    <property type="entry name" value="Glycosyltransferase_grp1"/>
</dbReference>
<dbReference type="GO" id="GO:0016757">
    <property type="term" value="F:glycosyltransferase activity"/>
    <property type="evidence" value="ECO:0007669"/>
    <property type="project" value="InterPro"/>
</dbReference>
<sequence>MKILIVIDDYFNKSNGMSISTQRFVHELKKMGQDVRILSSIAGGKPDYPLPIMTIPIFKNIIAKEGFHFAKPKKEIIKEAIRWADLVHLEDPFPVCWTAAKIAKQMRKPITGTFHLYPENLTASVPILDHASINSAFMRLFRDTTFNYCSYLQCPTTKVEHRLKKYNFKSKLIVISNGISDYYLQSNQRTTTTDPFTILSIGRFSNEKDQKTLIKAIGRSKYKDRIKLILAGKGPLKNEYISLCQRLKLNAQLGFYSRNDLKQIMDQSNIVVHCANVEVEGMACMEAFATGCVPIIAQSPLSSTSSYALSPNNLFPAGSSEILAQRIDYWINHPKDLKMMSANYQNYAKSLTVQFSAKKLLTMMKNAQKNYLSN</sequence>
<evidence type="ECO:0000259" key="2">
    <source>
        <dbReference type="Pfam" id="PF13439"/>
    </source>
</evidence>
<protein>
    <submittedName>
        <fullName evidence="3">Type 1 capsular polysaccharide biosynthesis protein</fullName>
    </submittedName>
</protein>
<evidence type="ECO:0000259" key="1">
    <source>
        <dbReference type="Pfam" id="PF00534"/>
    </source>
</evidence>
<gene>
    <name evidence="3" type="ORF">T285_04475</name>
</gene>
<evidence type="ECO:0000313" key="3">
    <source>
        <dbReference type="EMBL" id="AHA97305.1"/>
    </source>
</evidence>
<dbReference type="Pfam" id="PF00534">
    <property type="entry name" value="Glycos_transf_1"/>
    <property type="match status" value="1"/>
</dbReference>
<dbReference type="AlphaFoldDB" id="A0A7D9N665"/>
<dbReference type="SUPFAM" id="SSF53756">
    <property type="entry name" value="UDP-Glycosyltransferase/glycogen phosphorylase"/>
    <property type="match status" value="1"/>
</dbReference>
<feature type="domain" description="Glycosyl transferase family 1" evidence="1">
    <location>
        <begin position="189"/>
        <end position="344"/>
    </location>
</feature>
<dbReference type="RefSeq" id="WP_004897237.1">
    <property type="nucleotide sequence ID" value="NC_022909.1"/>
</dbReference>
<dbReference type="PANTHER" id="PTHR45947">
    <property type="entry name" value="SULFOQUINOVOSYL TRANSFERASE SQD2"/>
    <property type="match status" value="1"/>
</dbReference>
<dbReference type="KEGG" id="ljn:T285_04475"/>
<feature type="domain" description="Glycosyltransferase subfamily 4-like N-terminal" evidence="2">
    <location>
        <begin position="15"/>
        <end position="179"/>
    </location>
</feature>